<keyword evidence="10" id="KW-0746">Sphingolipid metabolism</keyword>
<dbReference type="GO" id="GO:0016125">
    <property type="term" value="P:sterol metabolic process"/>
    <property type="evidence" value="ECO:0007669"/>
    <property type="project" value="UniProtKB-UniRule"/>
</dbReference>
<dbReference type="GO" id="GO:0005789">
    <property type="term" value="C:endoplasmic reticulum membrane"/>
    <property type="evidence" value="ECO:0007669"/>
    <property type="project" value="UniProtKB-SubCell"/>
</dbReference>
<feature type="compositionally biased region" description="Low complexity" evidence="11">
    <location>
        <begin position="332"/>
        <end position="343"/>
    </location>
</feature>
<comment type="subcellular location">
    <subcellularLocation>
        <location evidence="1 10">Endoplasmic reticulum membrane</location>
        <topology evidence="1 10">Multi-pass membrane protein</topology>
    </subcellularLocation>
    <subcellularLocation>
        <location evidence="10">Golgi apparatus membrane</location>
        <topology evidence="10">Multi-pass membrane protein</topology>
    </subcellularLocation>
</comment>
<dbReference type="AlphaFoldDB" id="A0A077QZW9"/>
<evidence type="ECO:0000256" key="7">
    <source>
        <dbReference type="ARBA" id="ARBA00023055"/>
    </source>
</evidence>
<feature type="transmembrane region" description="Helical" evidence="10">
    <location>
        <begin position="249"/>
        <end position="275"/>
    </location>
</feature>
<keyword evidence="4 10" id="KW-0812">Transmembrane</keyword>
<keyword evidence="9 10" id="KW-0472">Membrane</keyword>
<feature type="transmembrane region" description="Helical" evidence="10">
    <location>
        <begin position="420"/>
        <end position="442"/>
    </location>
</feature>
<proteinExistence type="inferred from homology"/>
<keyword evidence="7 10" id="KW-0445">Lipid transport</keyword>
<keyword evidence="3 10" id="KW-0813">Transport</keyword>
<name>A0A077QZW9_9BASI</name>
<keyword evidence="8 10" id="KW-0443">Lipid metabolism</keyword>
<dbReference type="Pfam" id="PF04161">
    <property type="entry name" value="Arv1"/>
    <property type="match status" value="2"/>
</dbReference>
<evidence type="ECO:0000256" key="6">
    <source>
        <dbReference type="ARBA" id="ARBA00022989"/>
    </source>
</evidence>
<evidence type="ECO:0000256" key="9">
    <source>
        <dbReference type="ARBA" id="ARBA00023136"/>
    </source>
</evidence>
<dbReference type="GO" id="GO:0097036">
    <property type="term" value="P:regulation of plasma membrane sterol distribution"/>
    <property type="evidence" value="ECO:0007669"/>
    <property type="project" value="UniProtKB-UniRule"/>
</dbReference>
<comment type="similarity">
    <text evidence="2 10">Belongs to the ARV1 family.</text>
</comment>
<evidence type="ECO:0000256" key="5">
    <source>
        <dbReference type="ARBA" id="ARBA00022824"/>
    </source>
</evidence>
<feature type="region of interest" description="Disordered" evidence="11">
    <location>
        <begin position="99"/>
        <end position="118"/>
    </location>
</feature>
<feature type="region of interest" description="Disordered" evidence="11">
    <location>
        <begin position="316"/>
        <end position="351"/>
    </location>
</feature>
<protein>
    <recommendedName>
        <fullName evidence="10">Protein ARV</fullName>
    </recommendedName>
</protein>
<comment type="function">
    <text evidence="10">Regulates also the sphingolipid metabolism.</text>
</comment>
<evidence type="ECO:0000313" key="12">
    <source>
        <dbReference type="EMBL" id="CDI52032.1"/>
    </source>
</evidence>
<organism evidence="12">
    <name type="scientific">Melanopsichium pennsylvanicum 4</name>
    <dbReference type="NCBI Taxonomy" id="1398559"/>
    <lineage>
        <taxon>Eukaryota</taxon>
        <taxon>Fungi</taxon>
        <taxon>Dikarya</taxon>
        <taxon>Basidiomycota</taxon>
        <taxon>Ustilaginomycotina</taxon>
        <taxon>Ustilaginomycetes</taxon>
        <taxon>Ustilaginales</taxon>
        <taxon>Ustilaginaceae</taxon>
        <taxon>Melanopsichium</taxon>
    </lineage>
</organism>
<evidence type="ECO:0000256" key="10">
    <source>
        <dbReference type="RuleBase" id="RU368065"/>
    </source>
</evidence>
<keyword evidence="6 10" id="KW-1133">Transmembrane helix</keyword>
<evidence type="ECO:0000256" key="2">
    <source>
        <dbReference type="ARBA" id="ARBA00009187"/>
    </source>
</evidence>
<dbReference type="GO" id="GO:0032541">
    <property type="term" value="C:cortical endoplasmic reticulum"/>
    <property type="evidence" value="ECO:0007669"/>
    <property type="project" value="TreeGrafter"/>
</dbReference>
<evidence type="ECO:0000256" key="1">
    <source>
        <dbReference type="ARBA" id="ARBA00004477"/>
    </source>
</evidence>
<accession>A0A077QZW9</accession>
<keyword evidence="10" id="KW-0333">Golgi apparatus</keyword>
<sequence>MPICINCTQPIESLYMRYGKDHIVLSPCNSTICSSTSVGSSSSSAAVAGAVRYADEYLEHDLPIVIIDLILAKPQAYRHLLFNRSSIFATPSLDLATQQTFPSGQNDRRKHSGSGGTGAKVGWRWTGELWSLGKKFLALALVDAYIRWFYLCVQPPLLTLDTLATGTDGGRISAKVSGLLQRHLPMQAGVFFPSMFTPRTTLSQNVSTQWEAEGERAIRAVCSATPLWSMDRSMGGGEDGQILPTLVSYVNVLVITLVEGLALQVCVGALCWLAVRRFTKQNLHQYQHQAEIKEESSKTDSNKYLPTAIHTRTNTTLDSDNLRKRKPPNNVTTTISPSTAPATHKTPKNSTSDWSIKDPFLGCKALLLSQLSPLILLIFVLLWSTKFPHSQNGSFGNFLNSHNNSSRTKSESAANLDRGWTVWIIRTFLASLNAGVAIRTVLPTNIVKQTIQNRECNTNRHQNNKWCPPLILSFGWAVQAAISYGLYAYLS</sequence>
<dbReference type="GO" id="GO:0006665">
    <property type="term" value="P:sphingolipid metabolic process"/>
    <property type="evidence" value="ECO:0007669"/>
    <property type="project" value="UniProtKB-UniRule"/>
</dbReference>
<evidence type="ECO:0000256" key="11">
    <source>
        <dbReference type="SAM" id="MobiDB-lite"/>
    </source>
</evidence>
<dbReference type="EMBL" id="HG529526">
    <property type="protein sequence ID" value="CDI52032.1"/>
    <property type="molecule type" value="Genomic_DNA"/>
</dbReference>
<keyword evidence="5 10" id="KW-0256">Endoplasmic reticulum</keyword>
<feature type="transmembrane region" description="Helical" evidence="10">
    <location>
        <begin position="470"/>
        <end position="490"/>
    </location>
</feature>
<dbReference type="InterPro" id="IPR007290">
    <property type="entry name" value="Arv1"/>
</dbReference>
<evidence type="ECO:0000256" key="8">
    <source>
        <dbReference type="ARBA" id="ARBA00023098"/>
    </source>
</evidence>
<dbReference type="GO" id="GO:0032366">
    <property type="term" value="P:intracellular sterol transport"/>
    <property type="evidence" value="ECO:0007669"/>
    <property type="project" value="UniProtKB-UniRule"/>
</dbReference>
<feature type="transmembrane region" description="Helical" evidence="10">
    <location>
        <begin position="365"/>
        <end position="384"/>
    </location>
</feature>
<reference evidence="12" key="1">
    <citation type="journal article" date="2014" name="Genome Biol. Evol.">
        <title>Gene Loss Rather Than Gene Gain Is Associated with a Host Jump from Monocots to Dicots in the Smut Fungus Melanopsichium pennsylvanicum.</title>
        <authorList>
            <person name="Sharma R."/>
            <person name="Mishra B."/>
            <person name="Runge F."/>
            <person name="Thines M."/>
        </authorList>
    </citation>
    <scope>NUCLEOTIDE SEQUENCE</scope>
    <source>
        <strain evidence="12">4</strain>
    </source>
</reference>
<evidence type="ECO:0000256" key="3">
    <source>
        <dbReference type="ARBA" id="ARBA00022448"/>
    </source>
</evidence>
<dbReference type="PANTHER" id="PTHR14467:SF0">
    <property type="entry name" value="PROTEIN ARV1"/>
    <property type="match status" value="1"/>
</dbReference>
<dbReference type="PANTHER" id="PTHR14467">
    <property type="entry name" value="ARV1"/>
    <property type="match status" value="1"/>
</dbReference>
<dbReference type="GO" id="GO:0000139">
    <property type="term" value="C:Golgi membrane"/>
    <property type="evidence" value="ECO:0007669"/>
    <property type="project" value="UniProtKB-SubCell"/>
</dbReference>
<evidence type="ECO:0000256" key="4">
    <source>
        <dbReference type="ARBA" id="ARBA00022692"/>
    </source>
</evidence>
<comment type="function">
    <text evidence="10">Mediator of sterol homeostasis involved in sterol uptake, trafficking and distribution into membranes.</text>
</comment>